<organism evidence="5 6">
    <name type="scientific">Streptomyces toxytricini</name>
    <name type="common">Actinomyces toxytricini</name>
    <dbReference type="NCBI Taxonomy" id="67369"/>
    <lineage>
        <taxon>Bacteria</taxon>
        <taxon>Bacillati</taxon>
        <taxon>Actinomycetota</taxon>
        <taxon>Actinomycetes</taxon>
        <taxon>Kitasatosporales</taxon>
        <taxon>Streptomycetaceae</taxon>
        <taxon>Streptomyces</taxon>
    </lineage>
</organism>
<evidence type="ECO:0000313" key="6">
    <source>
        <dbReference type="Proteomes" id="UP001617351"/>
    </source>
</evidence>
<dbReference type="SMART" id="SM01119">
    <property type="entry name" value="D-ser_dehydrat"/>
    <property type="match status" value="1"/>
</dbReference>
<accession>A0ABW8EA54</accession>
<dbReference type="EMBL" id="JBIUYY010000001">
    <property type="protein sequence ID" value="MFJ2820088.1"/>
    <property type="molecule type" value="Genomic_DNA"/>
</dbReference>
<evidence type="ECO:0000259" key="4">
    <source>
        <dbReference type="SMART" id="SM01119"/>
    </source>
</evidence>
<dbReference type="InterPro" id="IPR001608">
    <property type="entry name" value="Ala_racemase_N"/>
</dbReference>
<protein>
    <submittedName>
        <fullName evidence="5">Alanine racemase</fullName>
        <ecNumber evidence="5">5.1.1.1</ecNumber>
    </submittedName>
</protein>
<dbReference type="InterPro" id="IPR026956">
    <property type="entry name" value="D-ser_dehydrat-like_dom"/>
</dbReference>
<dbReference type="Proteomes" id="UP001617351">
    <property type="component" value="Unassembled WGS sequence"/>
</dbReference>
<evidence type="ECO:0000256" key="2">
    <source>
        <dbReference type="ARBA" id="ARBA00023239"/>
    </source>
</evidence>
<feature type="domain" description="D-serine dehydratase-like" evidence="4">
    <location>
        <begin position="341"/>
        <end position="438"/>
    </location>
</feature>
<keyword evidence="6" id="KW-1185">Reference proteome</keyword>
<evidence type="ECO:0000313" key="5">
    <source>
        <dbReference type="EMBL" id="MFJ2820088.1"/>
    </source>
</evidence>
<comment type="similarity">
    <text evidence="1">Belongs to the DSD1 family.</text>
</comment>
<dbReference type="InterPro" id="IPR042208">
    <property type="entry name" value="D-ser_dehydrat-like_sf"/>
</dbReference>
<keyword evidence="5" id="KW-0413">Isomerase</keyword>
<dbReference type="InterPro" id="IPR051466">
    <property type="entry name" value="D-amino_acid_metab_enzyme"/>
</dbReference>
<dbReference type="Pfam" id="PF14031">
    <property type="entry name" value="D-ser_dehydrat"/>
    <property type="match status" value="1"/>
</dbReference>
<dbReference type="RefSeq" id="WP_402377023.1">
    <property type="nucleotide sequence ID" value="NZ_JBIUYY010000001.1"/>
</dbReference>
<name>A0ABW8EA54_STRT5</name>
<evidence type="ECO:0000256" key="3">
    <source>
        <dbReference type="SAM" id="MobiDB-lite"/>
    </source>
</evidence>
<dbReference type="InterPro" id="IPR029066">
    <property type="entry name" value="PLP-binding_barrel"/>
</dbReference>
<dbReference type="Gene3D" id="3.20.20.10">
    <property type="entry name" value="Alanine racemase"/>
    <property type="match status" value="1"/>
</dbReference>
<dbReference type="SUPFAM" id="SSF51419">
    <property type="entry name" value="PLP-binding barrel"/>
    <property type="match status" value="1"/>
</dbReference>
<evidence type="ECO:0000256" key="1">
    <source>
        <dbReference type="ARBA" id="ARBA00005323"/>
    </source>
</evidence>
<dbReference type="Gene3D" id="2.40.37.20">
    <property type="entry name" value="D-serine dehydratase-like domain"/>
    <property type="match status" value="1"/>
</dbReference>
<dbReference type="EC" id="5.1.1.1" evidence="5"/>
<sequence length="451" mass="47913">MASAEAAGQQPHPDPATGGKPARTTVREAVRELDRERVDHRFKGLPPDAADAGLTVGELAAQHRDLHTGGFTTPVLTLDGEALDHNLAALAAFCDRHGLEFAPHGKTCMAPRLFERQLEQGAWGITVAMPHQARVCRAFGIRRIFLANELVDAPALHWVAAELAADPEFEFVAYVDSVRGVALMDAALAGRTTRPVDVVVELGAGAEGRTGVRTTAECMDVARAVAAAPTLRLAGVAGYEATMPGADAGSVREWLRSLTALAADFDAAGLFKGTGLERIVVSAGGSEWFDAVAEVFAGIPELSLPVQRLLRSGAYVSHDHGWYSGLTPFNRHPEEGGLLPAFRLWTQVVSRPTPGQAFINAGKRDIAYDLGLPEVLAVRGADGTERPGTGITVTKLSDQHAWLETAPGTGLEVGDHVALGMAHPCTIFEKWPLIPVTGPDGTVTELVRTFF</sequence>
<feature type="region of interest" description="Disordered" evidence="3">
    <location>
        <begin position="1"/>
        <end position="25"/>
    </location>
</feature>
<proteinExistence type="inferred from homology"/>
<reference evidence="5 6" key="1">
    <citation type="submission" date="2024-10" db="EMBL/GenBank/DDBJ databases">
        <title>The Natural Products Discovery Center: Release of the First 8490 Sequenced Strains for Exploring Actinobacteria Biosynthetic Diversity.</title>
        <authorList>
            <person name="Kalkreuter E."/>
            <person name="Kautsar S.A."/>
            <person name="Yang D."/>
            <person name="Bader C.D."/>
            <person name="Teijaro C.N."/>
            <person name="Fluegel L."/>
            <person name="Davis C.M."/>
            <person name="Simpson J.R."/>
            <person name="Lauterbach L."/>
            <person name="Steele A.D."/>
            <person name="Gui C."/>
            <person name="Meng S."/>
            <person name="Li G."/>
            <person name="Viehrig K."/>
            <person name="Ye F."/>
            <person name="Su P."/>
            <person name="Kiefer A.F."/>
            <person name="Nichols A."/>
            <person name="Cepeda A.J."/>
            <person name="Yan W."/>
            <person name="Fan B."/>
            <person name="Jiang Y."/>
            <person name="Adhikari A."/>
            <person name="Zheng C.-J."/>
            <person name="Schuster L."/>
            <person name="Cowan T.M."/>
            <person name="Smanski M.J."/>
            <person name="Chevrette M.G."/>
            <person name="De Carvalho L.P.S."/>
            <person name="Shen B."/>
        </authorList>
    </citation>
    <scope>NUCLEOTIDE SEQUENCE [LARGE SCALE GENOMIC DNA]</scope>
    <source>
        <strain evidence="5 6">NPDC087220</strain>
    </source>
</reference>
<dbReference type="PANTHER" id="PTHR28004:SF8">
    <property type="entry name" value="D-SERINE DEAMINASE"/>
    <property type="match status" value="1"/>
</dbReference>
<comment type="caution">
    <text evidence="5">The sequence shown here is derived from an EMBL/GenBank/DDBJ whole genome shotgun (WGS) entry which is preliminary data.</text>
</comment>
<gene>
    <name evidence="5" type="ORF">ACIO7M_03085</name>
</gene>
<keyword evidence="2" id="KW-0456">Lyase</keyword>
<dbReference type="GO" id="GO:0008784">
    <property type="term" value="F:alanine racemase activity"/>
    <property type="evidence" value="ECO:0007669"/>
    <property type="project" value="UniProtKB-EC"/>
</dbReference>
<dbReference type="Pfam" id="PF01168">
    <property type="entry name" value="Ala_racemase_N"/>
    <property type="match status" value="1"/>
</dbReference>
<dbReference type="PANTHER" id="PTHR28004">
    <property type="entry name" value="ZGC:162816-RELATED"/>
    <property type="match status" value="1"/>
</dbReference>